<dbReference type="AlphaFoldDB" id="A0A0A8L9U4"/>
<organism evidence="2 3">
    <name type="scientific">Kluyveromyces dobzhanskii CBS 2104</name>
    <dbReference type="NCBI Taxonomy" id="1427455"/>
    <lineage>
        <taxon>Eukaryota</taxon>
        <taxon>Fungi</taxon>
        <taxon>Dikarya</taxon>
        <taxon>Ascomycota</taxon>
        <taxon>Saccharomycotina</taxon>
        <taxon>Saccharomycetes</taxon>
        <taxon>Saccharomycetales</taxon>
        <taxon>Saccharomycetaceae</taxon>
        <taxon>Kluyveromyces</taxon>
    </lineage>
</organism>
<feature type="compositionally biased region" description="Polar residues" evidence="1">
    <location>
        <begin position="233"/>
        <end position="242"/>
    </location>
</feature>
<dbReference type="InterPro" id="IPR008402">
    <property type="entry name" value="APC_su15/mnd2"/>
</dbReference>
<name>A0A0A8L9U4_9SACH</name>
<comment type="caution">
    <text evidence="2">The sequence shown here is derived from an EMBL/GenBank/DDBJ whole genome shotgun (WGS) entry which is preliminary data.</text>
</comment>
<evidence type="ECO:0000313" key="2">
    <source>
        <dbReference type="EMBL" id="CDO94883.1"/>
    </source>
</evidence>
<keyword evidence="3" id="KW-1185">Reference proteome</keyword>
<dbReference type="EMBL" id="CCBQ010000041">
    <property type="protein sequence ID" value="CDO94883.1"/>
    <property type="molecule type" value="Genomic_DNA"/>
</dbReference>
<proteinExistence type="predicted"/>
<dbReference type="Proteomes" id="UP000031516">
    <property type="component" value="Unassembled WGS sequence"/>
</dbReference>
<dbReference type="Pfam" id="PF05841">
    <property type="entry name" value="Apc15p"/>
    <property type="match status" value="1"/>
</dbReference>
<accession>A0A0A8L9U4</accession>
<feature type="region of interest" description="Disordered" evidence="1">
    <location>
        <begin position="225"/>
        <end position="254"/>
    </location>
</feature>
<evidence type="ECO:0000256" key="1">
    <source>
        <dbReference type="SAM" id="MobiDB-lite"/>
    </source>
</evidence>
<evidence type="ECO:0000313" key="3">
    <source>
        <dbReference type="Proteomes" id="UP000031516"/>
    </source>
</evidence>
<dbReference type="GO" id="GO:0031145">
    <property type="term" value="P:anaphase-promoting complex-dependent catabolic process"/>
    <property type="evidence" value="ECO:0007669"/>
    <property type="project" value="InterPro"/>
</dbReference>
<dbReference type="GO" id="GO:0005680">
    <property type="term" value="C:anaphase-promoting complex"/>
    <property type="evidence" value="ECO:0007669"/>
    <property type="project" value="InterPro"/>
</dbReference>
<gene>
    <name evidence="2" type="ORF">KLDO_g3137</name>
</gene>
<protein>
    <submittedName>
        <fullName evidence="2">WGS project CCBQ000000000 data, contig 00008</fullName>
    </submittedName>
</protein>
<feature type="region of interest" description="Disordered" evidence="1">
    <location>
        <begin position="36"/>
        <end position="67"/>
    </location>
</feature>
<reference evidence="2 3" key="1">
    <citation type="submission" date="2014-03" db="EMBL/GenBank/DDBJ databases">
        <title>The genome of Kluyveromyces dobzhanskii.</title>
        <authorList>
            <person name="Nystedt B."/>
            <person name="Astrom S."/>
        </authorList>
    </citation>
    <scope>NUCLEOTIDE SEQUENCE [LARGE SCALE GENOMIC DNA]</scope>
    <source>
        <strain evidence="2 3">CBS 2104</strain>
    </source>
</reference>
<sequence>MGSNEFTYGLRSFRQPSEASSFEDITLINNLRQDLLKGKSGKKGNPVSWNVSKENKRRKKPGKRSVPLSAYTCHSEKPLISNNEGEICDSSTTNVLDKSTLLLIRSLGYSSLRPIGIDKTLKEIEKDRSGIQEKQRVVHRETEGNDTQELRRNANQTSSSFIVSNEDHRRREQFVVLTEQVGEQSEEEYDQSYDYDNEYAEIHGQDSIEERTRGTFVENSQLIDASRIDRSEQSNSDQQPFVNENEDSVNEQPSLTISETVEANAQGSRVSSLI</sequence>
<dbReference type="OrthoDB" id="4047136at2759"/>